<evidence type="ECO:0000313" key="15">
    <source>
        <dbReference type="Proteomes" id="UP000001683"/>
    </source>
</evidence>
<dbReference type="FunCoup" id="B2A177">
    <property type="interactions" value="52"/>
</dbReference>
<feature type="region of interest" description="Disordered" evidence="10">
    <location>
        <begin position="526"/>
        <end position="545"/>
    </location>
</feature>
<dbReference type="GO" id="GO:0005886">
    <property type="term" value="C:plasma membrane"/>
    <property type="evidence" value="ECO:0007669"/>
    <property type="project" value="UniProtKB-SubCell"/>
</dbReference>
<dbReference type="SMART" id="SM00283">
    <property type="entry name" value="MA"/>
    <property type="match status" value="1"/>
</dbReference>
<dbReference type="RefSeq" id="WP_012448863.1">
    <property type="nucleotide sequence ID" value="NC_010718.1"/>
</dbReference>
<keyword evidence="5 11" id="KW-0472">Membrane</keyword>
<dbReference type="Pfam" id="PF17202">
    <property type="entry name" value="sCache_3_3"/>
    <property type="match status" value="1"/>
</dbReference>
<dbReference type="HOGENOM" id="CLU_000445_107_19_9"/>
<dbReference type="EMBL" id="CP001034">
    <property type="protein sequence ID" value="ACB86018.1"/>
    <property type="molecule type" value="Genomic_DNA"/>
</dbReference>
<dbReference type="Pfam" id="PF00015">
    <property type="entry name" value="MCPsignal"/>
    <property type="match status" value="1"/>
</dbReference>
<dbReference type="AlphaFoldDB" id="B2A177"/>
<evidence type="ECO:0000256" key="5">
    <source>
        <dbReference type="ARBA" id="ARBA00023136"/>
    </source>
</evidence>
<dbReference type="PROSITE" id="PS50885">
    <property type="entry name" value="HAMP"/>
    <property type="match status" value="1"/>
</dbReference>
<feature type="compositionally biased region" description="Low complexity" evidence="10">
    <location>
        <begin position="526"/>
        <end position="541"/>
    </location>
</feature>
<dbReference type="InterPro" id="IPR004089">
    <property type="entry name" value="MCPsignal_dom"/>
</dbReference>
<protein>
    <submittedName>
        <fullName evidence="14">Methyl-accepting chemotaxis sensory transducer</fullName>
    </submittedName>
</protein>
<dbReference type="InParanoid" id="B2A177"/>
<evidence type="ECO:0000256" key="11">
    <source>
        <dbReference type="SAM" id="Phobius"/>
    </source>
</evidence>
<dbReference type="InterPro" id="IPR033463">
    <property type="entry name" value="sCache_3"/>
</dbReference>
<dbReference type="Gene3D" id="1.10.287.950">
    <property type="entry name" value="Methyl-accepting chemotaxis protein"/>
    <property type="match status" value="1"/>
</dbReference>
<reference evidence="14 15" key="1">
    <citation type="submission" date="2008-04" db="EMBL/GenBank/DDBJ databases">
        <title>Complete sequence of chromosome of Natranaerobius thermophilus JW/NM-WN-LF.</title>
        <authorList>
            <consortium name="US DOE Joint Genome Institute"/>
            <person name="Copeland A."/>
            <person name="Lucas S."/>
            <person name="Lapidus A."/>
            <person name="Glavina del Rio T."/>
            <person name="Dalin E."/>
            <person name="Tice H."/>
            <person name="Bruce D."/>
            <person name="Goodwin L."/>
            <person name="Pitluck S."/>
            <person name="Chertkov O."/>
            <person name="Brettin T."/>
            <person name="Detter J.C."/>
            <person name="Han C."/>
            <person name="Kuske C.R."/>
            <person name="Schmutz J."/>
            <person name="Larimer F."/>
            <person name="Land M."/>
            <person name="Hauser L."/>
            <person name="Kyrpides N."/>
            <person name="Lykidis A."/>
            <person name="Mesbah N.M."/>
            <person name="Wiegel J."/>
        </authorList>
    </citation>
    <scope>NUCLEOTIDE SEQUENCE [LARGE SCALE GENOMIC DNA]</scope>
    <source>
        <strain evidence="15">ATCC BAA-1301 / DSM 18059 / JW/NM-WN-LF</strain>
    </source>
</reference>
<evidence type="ECO:0000256" key="8">
    <source>
        <dbReference type="PROSITE-ProRule" id="PRU00284"/>
    </source>
</evidence>
<keyword evidence="15" id="KW-1185">Reference proteome</keyword>
<dbReference type="GO" id="GO:0006935">
    <property type="term" value="P:chemotaxis"/>
    <property type="evidence" value="ECO:0007669"/>
    <property type="project" value="InterPro"/>
</dbReference>
<gene>
    <name evidence="14" type="ordered locus">Nther_2453</name>
</gene>
<dbReference type="PANTHER" id="PTHR32089">
    <property type="entry name" value="METHYL-ACCEPTING CHEMOTAXIS PROTEIN MCPB"/>
    <property type="match status" value="1"/>
</dbReference>
<evidence type="ECO:0000313" key="14">
    <source>
        <dbReference type="EMBL" id="ACB86018.1"/>
    </source>
</evidence>
<feature type="transmembrane region" description="Helical" evidence="11">
    <location>
        <begin position="12"/>
        <end position="31"/>
    </location>
</feature>
<dbReference type="OrthoDB" id="9814363at2"/>
<dbReference type="GO" id="GO:0007165">
    <property type="term" value="P:signal transduction"/>
    <property type="evidence" value="ECO:0007669"/>
    <property type="project" value="UniProtKB-KW"/>
</dbReference>
<dbReference type="PRINTS" id="PR00260">
    <property type="entry name" value="CHEMTRNSDUCR"/>
</dbReference>
<dbReference type="PROSITE" id="PS50111">
    <property type="entry name" value="CHEMOTAXIS_TRANSDUC_2"/>
    <property type="match status" value="1"/>
</dbReference>
<evidence type="ECO:0000256" key="1">
    <source>
        <dbReference type="ARBA" id="ARBA00004651"/>
    </source>
</evidence>
<evidence type="ECO:0000256" key="2">
    <source>
        <dbReference type="ARBA" id="ARBA00022475"/>
    </source>
</evidence>
<dbReference type="SUPFAM" id="SSF58104">
    <property type="entry name" value="Methyl-accepting chemotaxis protein (MCP) signaling domain"/>
    <property type="match status" value="1"/>
</dbReference>
<sequence>MKKLVQRSIKNRLISGVVALTIIMVVALILLNNYTIEDIVETTVNDKLEGDHEMGLRVVENNFSGNWHILGDELYKGNVTADEMTGTLDNIQESTGSVATIFKGDTSVASNLTDSEGERAIGTQVDEEVSQTVLEEGERFTGQIEILGTPHEVMYSPIENPEGEEIGIWFTGVPIDDVNNLINQGNMSFIFFSSIIIIIALILFYIAINKIVKPIKGLTSLLDKFSTLDLSSSEEDNTNSYLKRSDEIGKMAKAMMNMQEAVVQLIKNINDKSNQVTSSAEELSANAEENTSAANEVSKAVEEIAQGATSQAEKTDQSSNVTEELGKIIEKEQSCVDSLNQAIEEVTNKKEEGTEAVKNLHEKTNETNSAIKEITEVIEKTHSRTQEIKEASSHITDIAEQTNLLALNASIEAARAGEHGQGFAVVANEIRQLAEKSNEYSENILNNIDGLNKQANDAVKTMENVKQIIKEQSVYVEETGSKFDGISNAIEGVESQLSELNEFGKEMNNKKQEIINALQDLSSIAEENSSSTEEISSTVEEQTASMDEIASASEQLTKLAEEMQEEINKFSY</sequence>
<reference evidence="14 15" key="2">
    <citation type="journal article" date="2011" name="J. Bacteriol.">
        <title>Complete genome sequence of the anaerobic, halophilic alkalithermophile Natranaerobius thermophilus JW/NM-WN-LF.</title>
        <authorList>
            <person name="Zhao B."/>
            <person name="Mesbah N.M."/>
            <person name="Dalin E."/>
            <person name="Goodwin L."/>
            <person name="Nolan M."/>
            <person name="Pitluck S."/>
            <person name="Chertkov O."/>
            <person name="Brettin T.S."/>
            <person name="Han J."/>
            <person name="Larimer F.W."/>
            <person name="Land M.L."/>
            <person name="Hauser L."/>
            <person name="Kyrpides N."/>
            <person name="Wiegel J."/>
        </authorList>
    </citation>
    <scope>NUCLEOTIDE SEQUENCE [LARGE SCALE GENOMIC DNA]</scope>
    <source>
        <strain evidence="15">ATCC BAA-1301 / DSM 18059 / JW/NM-WN-LF</strain>
    </source>
</reference>
<keyword evidence="9" id="KW-0175">Coiled coil</keyword>
<feature type="compositionally biased region" description="Low complexity" evidence="10">
    <location>
        <begin position="278"/>
        <end position="298"/>
    </location>
</feature>
<dbReference type="InterPro" id="IPR029151">
    <property type="entry name" value="Sensor-like_sf"/>
</dbReference>
<dbReference type="InterPro" id="IPR003660">
    <property type="entry name" value="HAMP_dom"/>
</dbReference>
<keyword evidence="3 11" id="KW-0812">Transmembrane</keyword>
<dbReference type="PANTHER" id="PTHR32089:SF112">
    <property type="entry name" value="LYSOZYME-LIKE PROTEIN-RELATED"/>
    <property type="match status" value="1"/>
</dbReference>
<keyword evidence="4 11" id="KW-1133">Transmembrane helix</keyword>
<feature type="domain" description="HAMP" evidence="13">
    <location>
        <begin position="209"/>
        <end position="267"/>
    </location>
</feature>
<organism evidence="14 15">
    <name type="scientific">Natranaerobius thermophilus (strain ATCC BAA-1301 / DSM 18059 / JW/NM-WN-LF)</name>
    <dbReference type="NCBI Taxonomy" id="457570"/>
    <lineage>
        <taxon>Bacteria</taxon>
        <taxon>Bacillati</taxon>
        <taxon>Bacillota</taxon>
        <taxon>Clostridia</taxon>
        <taxon>Natranaerobiales</taxon>
        <taxon>Natranaerobiaceae</taxon>
        <taxon>Natranaerobius</taxon>
    </lineage>
</organism>
<comment type="similarity">
    <text evidence="7">Belongs to the methyl-accepting chemotaxis (MCP) protein family.</text>
</comment>
<evidence type="ECO:0000256" key="10">
    <source>
        <dbReference type="SAM" id="MobiDB-lite"/>
    </source>
</evidence>
<proteinExistence type="inferred from homology"/>
<evidence type="ECO:0000259" key="12">
    <source>
        <dbReference type="PROSITE" id="PS50111"/>
    </source>
</evidence>
<dbReference type="eggNOG" id="COG0840">
    <property type="taxonomic scope" value="Bacteria"/>
</dbReference>
<evidence type="ECO:0000256" key="6">
    <source>
        <dbReference type="ARBA" id="ARBA00023224"/>
    </source>
</evidence>
<dbReference type="STRING" id="457570.Nther_2453"/>
<dbReference type="KEGG" id="nth:Nther_2453"/>
<keyword evidence="6 8" id="KW-0807">Transducer</keyword>
<dbReference type="SUPFAM" id="SSF103190">
    <property type="entry name" value="Sensory domain-like"/>
    <property type="match status" value="1"/>
</dbReference>
<evidence type="ECO:0000256" key="9">
    <source>
        <dbReference type="SAM" id="Coils"/>
    </source>
</evidence>
<dbReference type="GO" id="GO:0004888">
    <property type="term" value="F:transmembrane signaling receptor activity"/>
    <property type="evidence" value="ECO:0007669"/>
    <property type="project" value="InterPro"/>
</dbReference>
<keyword evidence="2" id="KW-1003">Cell membrane</keyword>
<feature type="transmembrane region" description="Helical" evidence="11">
    <location>
        <begin position="189"/>
        <end position="208"/>
    </location>
</feature>
<name>B2A177_NATTJ</name>
<evidence type="ECO:0000256" key="3">
    <source>
        <dbReference type="ARBA" id="ARBA00022692"/>
    </source>
</evidence>
<evidence type="ECO:0000256" key="4">
    <source>
        <dbReference type="ARBA" id="ARBA00022989"/>
    </source>
</evidence>
<dbReference type="Gene3D" id="6.10.340.10">
    <property type="match status" value="1"/>
</dbReference>
<comment type="subcellular location">
    <subcellularLocation>
        <location evidence="1">Cell membrane</location>
        <topology evidence="1">Multi-pass membrane protein</topology>
    </subcellularLocation>
</comment>
<evidence type="ECO:0000259" key="13">
    <source>
        <dbReference type="PROSITE" id="PS50885"/>
    </source>
</evidence>
<evidence type="ECO:0000256" key="7">
    <source>
        <dbReference type="ARBA" id="ARBA00029447"/>
    </source>
</evidence>
<accession>B2A177</accession>
<feature type="domain" description="Methyl-accepting transducer" evidence="12">
    <location>
        <begin position="286"/>
        <end position="536"/>
    </location>
</feature>
<feature type="coiled-coil region" evidence="9">
    <location>
        <begin position="329"/>
        <end position="363"/>
    </location>
</feature>
<feature type="region of interest" description="Disordered" evidence="10">
    <location>
        <begin position="277"/>
        <end position="298"/>
    </location>
</feature>
<dbReference type="InterPro" id="IPR004090">
    <property type="entry name" value="Chemotax_Me-accpt_rcpt"/>
</dbReference>
<dbReference type="Proteomes" id="UP000001683">
    <property type="component" value="Chromosome"/>
</dbReference>